<evidence type="ECO:0000313" key="3">
    <source>
        <dbReference type="Proteomes" id="UP000012174"/>
    </source>
</evidence>
<feature type="region of interest" description="Disordered" evidence="1">
    <location>
        <begin position="1"/>
        <end position="28"/>
    </location>
</feature>
<gene>
    <name evidence="2" type="ORF">UCREL1_3442</name>
</gene>
<dbReference type="AlphaFoldDB" id="M7SYA7"/>
<proteinExistence type="predicted"/>
<feature type="compositionally biased region" description="Low complexity" evidence="1">
    <location>
        <begin position="187"/>
        <end position="196"/>
    </location>
</feature>
<feature type="region of interest" description="Disordered" evidence="1">
    <location>
        <begin position="176"/>
        <end position="381"/>
    </location>
</feature>
<dbReference type="Proteomes" id="UP000012174">
    <property type="component" value="Unassembled WGS sequence"/>
</dbReference>
<feature type="compositionally biased region" description="Acidic residues" evidence="1">
    <location>
        <begin position="205"/>
        <end position="217"/>
    </location>
</feature>
<dbReference type="KEGG" id="ela:UCREL1_3442"/>
<reference evidence="3" key="1">
    <citation type="journal article" date="2013" name="Genome Announc.">
        <title>Draft genome sequence of the grapevine dieback fungus Eutypa lata UCR-EL1.</title>
        <authorList>
            <person name="Blanco-Ulate B."/>
            <person name="Rolshausen P.E."/>
            <person name="Cantu D."/>
        </authorList>
    </citation>
    <scope>NUCLEOTIDE SEQUENCE [LARGE SCALE GENOMIC DNA]</scope>
    <source>
        <strain evidence="3">UCR-EL1</strain>
    </source>
</reference>
<dbReference type="eggNOG" id="ENOG502SSVD">
    <property type="taxonomic scope" value="Eukaryota"/>
</dbReference>
<protein>
    <submittedName>
        <fullName evidence="2">Uncharacterized protein</fullName>
    </submittedName>
</protein>
<feature type="compositionally biased region" description="Basic and acidic residues" evidence="1">
    <location>
        <begin position="218"/>
        <end position="229"/>
    </location>
</feature>
<feature type="compositionally biased region" description="Low complexity" evidence="1">
    <location>
        <begin position="230"/>
        <end position="241"/>
    </location>
</feature>
<dbReference type="HOGENOM" id="CLU_683403_0_0_1"/>
<name>M7SYA7_EUTLA</name>
<evidence type="ECO:0000313" key="2">
    <source>
        <dbReference type="EMBL" id="EMR69538.1"/>
    </source>
</evidence>
<dbReference type="OrthoDB" id="5396104at2759"/>
<organism evidence="2 3">
    <name type="scientific">Eutypa lata (strain UCR-EL1)</name>
    <name type="common">Grapevine dieback disease fungus</name>
    <name type="synonym">Eutypa armeniacae</name>
    <dbReference type="NCBI Taxonomy" id="1287681"/>
    <lineage>
        <taxon>Eukaryota</taxon>
        <taxon>Fungi</taxon>
        <taxon>Dikarya</taxon>
        <taxon>Ascomycota</taxon>
        <taxon>Pezizomycotina</taxon>
        <taxon>Sordariomycetes</taxon>
        <taxon>Xylariomycetidae</taxon>
        <taxon>Xylariales</taxon>
        <taxon>Diatrypaceae</taxon>
        <taxon>Eutypa</taxon>
    </lineage>
</organism>
<feature type="region of interest" description="Disordered" evidence="1">
    <location>
        <begin position="66"/>
        <end position="91"/>
    </location>
</feature>
<keyword evidence="3" id="KW-1185">Reference proteome</keyword>
<dbReference type="EMBL" id="KB706060">
    <property type="protein sequence ID" value="EMR69538.1"/>
    <property type="molecule type" value="Genomic_DNA"/>
</dbReference>
<evidence type="ECO:0000256" key="1">
    <source>
        <dbReference type="SAM" id="MobiDB-lite"/>
    </source>
</evidence>
<sequence length="403" mass="45109">MTPPARLHLRNVLPTSPDYLPTPPPPPPQPRPWVWQCHSCLTIWRLASTRRCLVCSHDYCTAAAKPPTTGGRRGSGGGGARRRRRNGPGSGGAFCRAEFDYTGWEEWGEWRRKVLGLEARATPRARDRAFLRRTHDCWLDCDYPSQCHHERAQIAARGAMEASRNSSAYYRLRAVAEEEPESPVSPPIVKVVSSSERPSLTVTNPDDDLQMNEALDIADEKDQEQEKKSPTSPKSPLSQTSFFPDADDEVEKKKEETTTDTAANAKTGQKKSWWKPVDEYKAQVTRDPPTRSSKGTKSGGMLKRFMRQDQSLMPLEYSNYDNMKASGGGGKLTVRNSVEPEVVEYSSPSSSSSDDEDSMSDDSDDNYEMAETDLSSVEDTRTLEEIENDLRLLIESTKSLRRG</sequence>
<feature type="compositionally biased region" description="Low complexity" evidence="1">
    <location>
        <begin position="336"/>
        <end position="352"/>
    </location>
</feature>
<accession>M7SYA7</accession>
<dbReference type="OMA" id="CHHERAQ"/>
<feature type="compositionally biased region" description="Acidic residues" evidence="1">
    <location>
        <begin position="353"/>
        <end position="371"/>
    </location>
</feature>
<dbReference type="STRING" id="1287681.M7SYA7"/>